<evidence type="ECO:0000259" key="1">
    <source>
        <dbReference type="Pfam" id="PF26097"/>
    </source>
</evidence>
<dbReference type="InterPro" id="IPR016594">
    <property type="entry name" value="Inh_T4"/>
</dbReference>
<organism evidence="3 4">
    <name type="scientific">Escherichia phage vb_EcoM-VR5</name>
    <dbReference type="NCBI Taxonomy" id="1567026"/>
    <lineage>
        <taxon>Viruses</taxon>
        <taxon>Duplodnaviria</taxon>
        <taxon>Heunggongvirae</taxon>
        <taxon>Uroviricota</taxon>
        <taxon>Caudoviricetes</taxon>
        <taxon>Pantevenvirales</taxon>
        <taxon>Straboviridae</taxon>
        <taxon>Tevenvirinae</taxon>
        <taxon>Dhakavirus</taxon>
        <taxon>Dhakavirus vr5</taxon>
    </lineage>
</organism>
<dbReference type="Proteomes" id="UP000030715">
    <property type="component" value="Segment"/>
</dbReference>
<dbReference type="EMBL" id="KP007359">
    <property type="protein sequence ID" value="AIZ01969.1"/>
    <property type="molecule type" value="Genomic_DNA"/>
</dbReference>
<proteinExistence type="predicted"/>
<dbReference type="GeneID" id="26632489"/>
<sequence>MDTQYIEELRSLEDKKEAKAKLIEYGEQFGLKLKKTKSFDNLVIDIAEALKAIADEPIPETEGLSITDLIDADDELQGTNAHLANVEESKIEAKLLFDAPTAPAEPVEVIEIKDIPETVEIAVVETPFVEEKFEEAVSKIVESENPKFKLPENFSPNLLMLGKAPGYCTLPWWIYQWIKETPDWKERPTSFTHASAHQTLFSLIYYINRDGSILIRETRNSSFIRLN</sequence>
<reference evidence="3 4" key="1">
    <citation type="submission" date="2014-10" db="EMBL/GenBank/DDBJ databases">
        <title>VR bacteriophages - a small but diverse group of low-temperature viruses.</title>
        <authorList>
            <person name="Kaliniene L."/>
            <person name="Meskys R."/>
            <person name="Simoliunas E."/>
            <person name="Zajanckauskaite A."/>
            <person name="Truncaite L."/>
        </authorList>
    </citation>
    <scope>NUCLEOTIDE SEQUENCE [LARGE SCALE GENOMIC DNA]</scope>
</reference>
<evidence type="ECO:0000259" key="2">
    <source>
        <dbReference type="Pfam" id="PF26098"/>
    </source>
</evidence>
<accession>A0A0A7HFE2</accession>
<dbReference type="GO" id="GO:0006508">
    <property type="term" value="P:proteolysis"/>
    <property type="evidence" value="ECO:0007669"/>
    <property type="project" value="UniProtKB-KW"/>
</dbReference>
<evidence type="ECO:0000313" key="3">
    <source>
        <dbReference type="EMBL" id="AIZ01969.1"/>
    </source>
</evidence>
<dbReference type="OrthoDB" id="8009at10239"/>
<feature type="domain" description="Inh C-terminal" evidence="2">
    <location>
        <begin position="166"/>
        <end position="227"/>
    </location>
</feature>
<keyword evidence="3" id="KW-0378">Hydrolase</keyword>
<dbReference type="InterPro" id="IPR059055">
    <property type="entry name" value="Inh_C"/>
</dbReference>
<gene>
    <name evidence="3" type="primary">inh</name>
    <name evidence="3" type="ORF">VR5_182</name>
</gene>
<dbReference type="KEGG" id="vg:26632489"/>
<protein>
    <submittedName>
        <fullName evidence="3">Inhibitor of prohead protease</fullName>
    </submittedName>
</protein>
<keyword evidence="4" id="KW-1185">Reference proteome</keyword>
<dbReference type="RefSeq" id="YP_009205876.1">
    <property type="nucleotide sequence ID" value="NC_028881.1"/>
</dbReference>
<dbReference type="InterPro" id="IPR059054">
    <property type="entry name" value="Inh_N"/>
</dbReference>
<feature type="domain" description="Inh N-terminal" evidence="1">
    <location>
        <begin position="1"/>
        <end position="50"/>
    </location>
</feature>
<name>A0A0A7HFE2_9CAUD</name>
<evidence type="ECO:0000313" key="4">
    <source>
        <dbReference type="Proteomes" id="UP000030715"/>
    </source>
</evidence>
<dbReference type="PIRSF" id="PIRSF012159">
    <property type="entry name" value="Inh_gp21_prd"/>
    <property type="match status" value="1"/>
</dbReference>
<dbReference type="GO" id="GO:0008233">
    <property type="term" value="F:peptidase activity"/>
    <property type="evidence" value="ECO:0007669"/>
    <property type="project" value="UniProtKB-KW"/>
</dbReference>
<keyword evidence="3" id="KW-0645">Protease</keyword>
<dbReference type="Pfam" id="PF26097">
    <property type="entry name" value="Phage_Inh_N"/>
    <property type="match status" value="1"/>
</dbReference>
<dbReference type="Pfam" id="PF26098">
    <property type="entry name" value="Phage_Inh_C"/>
    <property type="match status" value="1"/>
</dbReference>